<dbReference type="GO" id="GO:0005737">
    <property type="term" value="C:cytoplasm"/>
    <property type="evidence" value="ECO:0007669"/>
    <property type="project" value="TreeGrafter"/>
</dbReference>
<dbReference type="InterPro" id="IPR000860">
    <property type="entry name" value="HemC"/>
</dbReference>
<dbReference type="Proteomes" id="UP000010931">
    <property type="component" value="Unassembled WGS sequence"/>
</dbReference>
<dbReference type="GO" id="GO:0004418">
    <property type="term" value="F:hydroxymethylbilane synthase activity"/>
    <property type="evidence" value="ECO:0007669"/>
    <property type="project" value="InterPro"/>
</dbReference>
<dbReference type="STRING" id="85558.T45_07618"/>
<organism evidence="3 4">
    <name type="scientific">Streptomyces turgidiscabies (strain Car8)</name>
    <dbReference type="NCBI Taxonomy" id="698760"/>
    <lineage>
        <taxon>Bacteria</taxon>
        <taxon>Bacillati</taxon>
        <taxon>Actinomycetota</taxon>
        <taxon>Actinomycetes</taxon>
        <taxon>Kitasatosporales</taxon>
        <taxon>Streptomycetaceae</taxon>
        <taxon>Streptomyces</taxon>
    </lineage>
</organism>
<gene>
    <name evidence="3" type="ORF">STRTUCAR8_10203</name>
</gene>
<dbReference type="SUPFAM" id="SSF54782">
    <property type="entry name" value="Porphobilinogen deaminase (hydroxymethylbilane synthase), C-terminal domain"/>
    <property type="match status" value="1"/>
</dbReference>
<dbReference type="AlphaFoldDB" id="L7F4K4"/>
<sequence length="237" mass="25891">MMMPPIGAGVLALQCRQHDTELIDLVSGLGDRDAYRETEAERMFLHVLQGHCDSPIAGYAQVERGGELSLRATVFSPDGKVMIYAHEWAGRLDPATLGTSVAVSLLRQRPRVDRRHPVLSPPRGRSGEPRLPVRALAGTSLPRSRPSYVIGGGARRPLSVRARTICPCPPPPGLTVGCSLLLRGSTRRSDDSWRSPTHPGARWSTNGSWSSGRKPPGPIWSRRRSARAPRRLGGSYR</sequence>
<evidence type="ECO:0000259" key="2">
    <source>
        <dbReference type="Pfam" id="PF03900"/>
    </source>
</evidence>
<proteinExistence type="predicted"/>
<comment type="caution">
    <text evidence="3">The sequence shown here is derived from an EMBL/GenBank/DDBJ whole genome shotgun (WGS) entry which is preliminary data.</text>
</comment>
<dbReference type="Gene3D" id="3.30.160.40">
    <property type="entry name" value="Porphobilinogen deaminase, C-terminal domain"/>
    <property type="match status" value="1"/>
</dbReference>
<evidence type="ECO:0000313" key="4">
    <source>
        <dbReference type="Proteomes" id="UP000010931"/>
    </source>
</evidence>
<feature type="region of interest" description="Disordered" evidence="1">
    <location>
        <begin position="115"/>
        <end position="153"/>
    </location>
</feature>
<name>L7F4K4_STRT8</name>
<dbReference type="InterPro" id="IPR036803">
    <property type="entry name" value="Porphobilinogen_deaminase_C_sf"/>
</dbReference>
<feature type="region of interest" description="Disordered" evidence="1">
    <location>
        <begin position="186"/>
        <end position="237"/>
    </location>
</feature>
<dbReference type="InterPro" id="IPR022418">
    <property type="entry name" value="Porphobilinogen_deaminase_C"/>
</dbReference>
<dbReference type="GO" id="GO:0006783">
    <property type="term" value="P:heme biosynthetic process"/>
    <property type="evidence" value="ECO:0007669"/>
    <property type="project" value="TreeGrafter"/>
</dbReference>
<dbReference type="PANTHER" id="PTHR11557:SF0">
    <property type="entry name" value="PORPHOBILINOGEN DEAMINASE"/>
    <property type="match status" value="1"/>
</dbReference>
<feature type="compositionally biased region" description="Basic residues" evidence="1">
    <location>
        <begin position="221"/>
        <end position="230"/>
    </location>
</feature>
<dbReference type="Pfam" id="PF03900">
    <property type="entry name" value="Porphobil_deamC"/>
    <property type="match status" value="1"/>
</dbReference>
<dbReference type="PATRIC" id="fig|698760.3.peg.4985"/>
<protein>
    <submittedName>
        <fullName evidence="3">Putative porphobilinogen deaminase</fullName>
    </submittedName>
</protein>
<evidence type="ECO:0000313" key="3">
    <source>
        <dbReference type="EMBL" id="ELP65946.1"/>
    </source>
</evidence>
<dbReference type="PANTHER" id="PTHR11557">
    <property type="entry name" value="PORPHOBILINOGEN DEAMINASE"/>
    <property type="match status" value="1"/>
</dbReference>
<dbReference type="PROSITE" id="PS00533">
    <property type="entry name" value="PORPHOBILINOGEN_DEAM"/>
    <property type="match status" value="1"/>
</dbReference>
<dbReference type="InterPro" id="IPR022419">
    <property type="entry name" value="Porphobilin_deaminase_cofac_BS"/>
</dbReference>
<reference evidence="3 4" key="1">
    <citation type="journal article" date="2011" name="Plasmid">
        <title>Streptomyces turgidiscabies Car8 contains a modular pathogenicity island that shares virulence genes with other actinobacterial plant pathogens.</title>
        <authorList>
            <person name="Huguet-Tapia J.C."/>
            <person name="Badger J.H."/>
            <person name="Loria R."/>
            <person name="Pettis G.S."/>
        </authorList>
    </citation>
    <scope>NUCLEOTIDE SEQUENCE [LARGE SCALE GENOMIC DNA]</scope>
    <source>
        <strain evidence="3 4">Car8</strain>
    </source>
</reference>
<evidence type="ECO:0000256" key="1">
    <source>
        <dbReference type="SAM" id="MobiDB-lite"/>
    </source>
</evidence>
<accession>L7F4K4</accession>
<dbReference type="EMBL" id="AEJB01000361">
    <property type="protein sequence ID" value="ELP65946.1"/>
    <property type="molecule type" value="Genomic_DNA"/>
</dbReference>
<feature type="domain" description="Porphobilinogen deaminase C-terminal" evidence="2">
    <location>
        <begin position="37"/>
        <end position="106"/>
    </location>
</feature>
<keyword evidence="4" id="KW-1185">Reference proteome</keyword>